<comment type="caution">
    <text evidence="10">The sequence shown here is derived from an EMBL/GenBank/DDBJ whole genome shotgun (WGS) entry which is preliminary data.</text>
</comment>
<gene>
    <name evidence="10" type="ORF">CTV99_06050</name>
</gene>
<keyword evidence="4" id="KW-1003">Cell membrane</keyword>
<dbReference type="InterPro" id="IPR001958">
    <property type="entry name" value="Tet-R_TetA/multi-R_MdtG-like"/>
</dbReference>
<evidence type="ECO:0000256" key="6">
    <source>
        <dbReference type="ARBA" id="ARBA00022989"/>
    </source>
</evidence>
<dbReference type="PROSITE" id="PS50850">
    <property type="entry name" value="MFS"/>
    <property type="match status" value="1"/>
</dbReference>
<feature type="transmembrane region" description="Helical" evidence="8">
    <location>
        <begin position="371"/>
        <end position="393"/>
    </location>
</feature>
<accession>A0A2G8IWE9</accession>
<keyword evidence="3" id="KW-0813">Transport</keyword>
<name>A0A2G8IWE9_BACPU</name>
<comment type="subcellular location">
    <subcellularLocation>
        <location evidence="1">Cell membrane</location>
        <topology evidence="1">Multi-pass membrane protein</topology>
    </subcellularLocation>
</comment>
<dbReference type="PANTHER" id="PTHR43414:SF1">
    <property type="entry name" value="PEPTIDE PERMEASE"/>
    <property type="match status" value="1"/>
</dbReference>
<evidence type="ECO:0000256" key="3">
    <source>
        <dbReference type="ARBA" id="ARBA00022448"/>
    </source>
</evidence>
<protein>
    <submittedName>
        <fullName evidence="10">MFS transporter</fullName>
    </submittedName>
</protein>
<evidence type="ECO:0000256" key="5">
    <source>
        <dbReference type="ARBA" id="ARBA00022692"/>
    </source>
</evidence>
<organism evidence="10 11">
    <name type="scientific">Bacillus pumilus</name>
    <name type="common">Bacillus mesentericus</name>
    <dbReference type="NCBI Taxonomy" id="1408"/>
    <lineage>
        <taxon>Bacteria</taxon>
        <taxon>Bacillati</taxon>
        <taxon>Bacillota</taxon>
        <taxon>Bacilli</taxon>
        <taxon>Bacillales</taxon>
        <taxon>Bacillaceae</taxon>
        <taxon>Bacillus</taxon>
    </lineage>
</organism>
<feature type="transmembrane region" description="Helical" evidence="8">
    <location>
        <begin position="280"/>
        <end position="299"/>
    </location>
</feature>
<feature type="transmembrane region" description="Helical" evidence="8">
    <location>
        <begin position="12"/>
        <end position="37"/>
    </location>
</feature>
<dbReference type="Pfam" id="PF07690">
    <property type="entry name" value="MFS_1"/>
    <property type="match status" value="1"/>
</dbReference>
<dbReference type="GO" id="GO:0005886">
    <property type="term" value="C:plasma membrane"/>
    <property type="evidence" value="ECO:0007669"/>
    <property type="project" value="UniProtKB-SubCell"/>
</dbReference>
<keyword evidence="6 8" id="KW-1133">Transmembrane helix</keyword>
<dbReference type="InterPro" id="IPR020846">
    <property type="entry name" value="MFS_dom"/>
</dbReference>
<dbReference type="AlphaFoldDB" id="A0A2G8IWE9"/>
<dbReference type="RefSeq" id="WP_099726737.1">
    <property type="nucleotide sequence ID" value="NZ_CP101833.1"/>
</dbReference>
<feature type="transmembrane region" description="Helical" evidence="8">
    <location>
        <begin position="305"/>
        <end position="328"/>
    </location>
</feature>
<evidence type="ECO:0000313" key="10">
    <source>
        <dbReference type="EMBL" id="PIK27836.1"/>
    </source>
</evidence>
<evidence type="ECO:0000256" key="7">
    <source>
        <dbReference type="ARBA" id="ARBA00023136"/>
    </source>
</evidence>
<dbReference type="PANTHER" id="PTHR43414">
    <property type="entry name" value="MULTIDRUG RESISTANCE PROTEIN MDTG"/>
    <property type="match status" value="1"/>
</dbReference>
<feature type="domain" description="Major facilitator superfamily (MFS) profile" evidence="9">
    <location>
        <begin position="11"/>
        <end position="396"/>
    </location>
</feature>
<reference evidence="10 11" key="1">
    <citation type="submission" date="2017-11" db="EMBL/GenBank/DDBJ databases">
        <title>Draft genome sequence of Bacillus pumilus 51_5il from lake Gorkoye (Russia: Novosibirsk region).</title>
        <authorList>
            <person name="Shipova A.A."/>
            <person name="Rozanov A.S."/>
            <person name="Bryanskaya A.V."/>
            <person name="Peltek S.E."/>
        </authorList>
    </citation>
    <scope>NUCLEOTIDE SEQUENCE [LARGE SCALE GENOMIC DNA]</scope>
    <source>
        <strain evidence="10 11">51_5il</strain>
    </source>
</reference>
<dbReference type="PRINTS" id="PR01035">
    <property type="entry name" value="TCRTETA"/>
</dbReference>
<evidence type="ECO:0000259" key="9">
    <source>
        <dbReference type="PROSITE" id="PS50850"/>
    </source>
</evidence>
<dbReference type="Gene3D" id="1.20.1250.20">
    <property type="entry name" value="MFS general substrate transporter like domains"/>
    <property type="match status" value="1"/>
</dbReference>
<comment type="similarity">
    <text evidence="2">Belongs to the major facilitator superfamily. TCR/Tet family.</text>
</comment>
<keyword evidence="5 8" id="KW-0812">Transmembrane</keyword>
<evidence type="ECO:0000256" key="1">
    <source>
        <dbReference type="ARBA" id="ARBA00004651"/>
    </source>
</evidence>
<evidence type="ECO:0000256" key="2">
    <source>
        <dbReference type="ARBA" id="ARBA00007520"/>
    </source>
</evidence>
<feature type="transmembrane region" description="Helical" evidence="8">
    <location>
        <begin position="164"/>
        <end position="183"/>
    </location>
</feature>
<dbReference type="CDD" id="cd17329">
    <property type="entry name" value="MFS_MdtH_MDR_like"/>
    <property type="match status" value="1"/>
</dbReference>
<dbReference type="Proteomes" id="UP000230768">
    <property type="component" value="Unassembled WGS sequence"/>
</dbReference>
<proteinExistence type="inferred from homology"/>
<dbReference type="SUPFAM" id="SSF103473">
    <property type="entry name" value="MFS general substrate transporter"/>
    <property type="match status" value="1"/>
</dbReference>
<feature type="transmembrane region" description="Helical" evidence="8">
    <location>
        <begin position="251"/>
        <end position="273"/>
    </location>
</feature>
<feature type="transmembrane region" description="Helical" evidence="8">
    <location>
        <begin position="43"/>
        <end position="66"/>
    </location>
</feature>
<dbReference type="EMBL" id="PEKP01000006">
    <property type="protein sequence ID" value="PIK27836.1"/>
    <property type="molecule type" value="Genomic_DNA"/>
</dbReference>
<evidence type="ECO:0000256" key="8">
    <source>
        <dbReference type="SAM" id="Phobius"/>
    </source>
</evidence>
<dbReference type="PROSITE" id="PS00216">
    <property type="entry name" value="SUGAR_TRANSPORT_1"/>
    <property type="match status" value="1"/>
</dbReference>
<feature type="transmembrane region" description="Helical" evidence="8">
    <location>
        <begin position="78"/>
        <end position="94"/>
    </location>
</feature>
<dbReference type="InterPro" id="IPR011701">
    <property type="entry name" value="MFS"/>
</dbReference>
<dbReference type="InterPro" id="IPR036259">
    <property type="entry name" value="MFS_trans_sf"/>
</dbReference>
<dbReference type="InterPro" id="IPR005829">
    <property type="entry name" value="Sugar_transporter_CS"/>
</dbReference>
<feature type="transmembrane region" description="Helical" evidence="8">
    <location>
        <begin position="212"/>
        <end position="231"/>
    </location>
</feature>
<dbReference type="GO" id="GO:0022857">
    <property type="term" value="F:transmembrane transporter activity"/>
    <property type="evidence" value="ECO:0007669"/>
    <property type="project" value="InterPro"/>
</dbReference>
<sequence length="418" mass="45194">MKNNLRTLHPLSWTIIIGTIFGRMATSMSIPFLAVYLTQVKGASASSAGLIIAVSSLIGIVASFYGGYISDRIGRKKVMLLSIFGWALVFVGFAFADAIWVFFIMNALNGLCRALFEPTSKALLSDVTPSSIRLFVFNLRYTAINIGVIFGPLLGLYLGSSKTTFPFLVAAFIYFLYGLMLAWQFQKHPVAAPESIKQISVKKALSIIQKDTVFSIILIGVTLCSFGYSHLSSTLPQYLSASPVIEDGPKLFGYLLSLNAVVVIVVQYPLIMIAKRYSTILSLTTGNILLAGSLFAISFSQSLGMLAFIIVVFTIGEVLLFAMMDLFVDNIAKPEVKGSYFGAMGFSQLGSVIGPWAGGLCIDYFGAAHPLSIFSVLSIVTIAGVPFLLIGYYRLKKRSAAAVAVKVSGGHKENRSHV</sequence>
<keyword evidence="7 8" id="KW-0472">Membrane</keyword>
<evidence type="ECO:0000313" key="11">
    <source>
        <dbReference type="Proteomes" id="UP000230768"/>
    </source>
</evidence>
<evidence type="ECO:0000256" key="4">
    <source>
        <dbReference type="ARBA" id="ARBA00022475"/>
    </source>
</evidence>
<feature type="transmembrane region" description="Helical" evidence="8">
    <location>
        <begin position="137"/>
        <end position="158"/>
    </location>
</feature>